<evidence type="ECO:0000256" key="5">
    <source>
        <dbReference type="ARBA" id="ARBA00022023"/>
    </source>
</evidence>
<keyword evidence="9" id="KW-0378">Hydrolase</keyword>
<evidence type="ECO:0000256" key="7">
    <source>
        <dbReference type="ARBA" id="ARBA00022723"/>
    </source>
</evidence>
<dbReference type="CDD" id="cd03431">
    <property type="entry name" value="NUDIX_DNA_Glycosylase_C-MutY"/>
    <property type="match status" value="1"/>
</dbReference>
<reference evidence="17" key="1">
    <citation type="submission" date="2017-04" db="EMBL/GenBank/DDBJ databases">
        <title>Function of individual gut microbiota members based on whole genome sequencing of pure cultures obtained from chicken caecum.</title>
        <authorList>
            <person name="Medvecky M."/>
            <person name="Cejkova D."/>
            <person name="Polansky O."/>
            <person name="Karasova D."/>
            <person name="Kubasova T."/>
            <person name="Cizek A."/>
            <person name="Rychlik I."/>
        </authorList>
    </citation>
    <scope>NUCLEOTIDE SEQUENCE [LARGE SCALE GENOMIC DNA]</scope>
    <source>
        <strain evidence="17">An144</strain>
    </source>
</reference>
<dbReference type="Gene3D" id="1.10.1670.10">
    <property type="entry name" value="Helix-hairpin-Helix base-excision DNA repair enzymes (C-terminal)"/>
    <property type="match status" value="1"/>
</dbReference>
<dbReference type="Gene3D" id="1.10.340.30">
    <property type="entry name" value="Hypothetical protein, domain 2"/>
    <property type="match status" value="1"/>
</dbReference>
<evidence type="ECO:0000256" key="10">
    <source>
        <dbReference type="ARBA" id="ARBA00023004"/>
    </source>
</evidence>
<evidence type="ECO:0000256" key="2">
    <source>
        <dbReference type="ARBA" id="ARBA00002933"/>
    </source>
</evidence>
<dbReference type="InterPro" id="IPR005760">
    <property type="entry name" value="A/G_AdeGlyc_MutY"/>
</dbReference>
<evidence type="ECO:0000256" key="13">
    <source>
        <dbReference type="ARBA" id="ARBA00023295"/>
    </source>
</evidence>
<dbReference type="InterPro" id="IPR004035">
    <property type="entry name" value="Endouclease-III_FeS-bd_BS"/>
</dbReference>
<comment type="similarity">
    <text evidence="3 14">Belongs to the Nth/MutY family.</text>
</comment>
<evidence type="ECO:0000256" key="3">
    <source>
        <dbReference type="ARBA" id="ARBA00008343"/>
    </source>
</evidence>
<dbReference type="FunFam" id="1.10.340.30:FF:000002">
    <property type="entry name" value="Adenine DNA glycosylase"/>
    <property type="match status" value="1"/>
</dbReference>
<dbReference type="GO" id="GO:0034039">
    <property type="term" value="F:8-oxo-7,8-dihydroguanine DNA N-glycosylase activity"/>
    <property type="evidence" value="ECO:0007669"/>
    <property type="project" value="TreeGrafter"/>
</dbReference>
<dbReference type="CDD" id="cd00056">
    <property type="entry name" value="ENDO3c"/>
    <property type="match status" value="1"/>
</dbReference>
<proteinExistence type="inferred from homology"/>
<dbReference type="RefSeq" id="WP_087214496.1">
    <property type="nucleotide sequence ID" value="NZ_NFLC01000009.1"/>
</dbReference>
<keyword evidence="10 14" id="KW-0408">Iron</keyword>
<dbReference type="SMART" id="SM00525">
    <property type="entry name" value="FES"/>
    <property type="match status" value="1"/>
</dbReference>
<evidence type="ECO:0000259" key="15">
    <source>
        <dbReference type="SMART" id="SM00478"/>
    </source>
</evidence>
<keyword evidence="13 14" id="KW-0326">Glycosidase</keyword>
<evidence type="ECO:0000256" key="14">
    <source>
        <dbReference type="RuleBase" id="RU365096"/>
    </source>
</evidence>
<comment type="cofactor">
    <cofactor evidence="14">
        <name>[4Fe-4S] cluster</name>
        <dbReference type="ChEBI" id="CHEBI:49883"/>
    </cofactor>
    <text evidence="14">Binds 1 [4Fe-4S] cluster.</text>
</comment>
<dbReference type="GO" id="GO:0006298">
    <property type="term" value="P:mismatch repair"/>
    <property type="evidence" value="ECO:0007669"/>
    <property type="project" value="TreeGrafter"/>
</dbReference>
<dbReference type="PROSITE" id="PS00764">
    <property type="entry name" value="ENDONUCLEASE_III_1"/>
    <property type="match status" value="1"/>
</dbReference>
<evidence type="ECO:0000256" key="1">
    <source>
        <dbReference type="ARBA" id="ARBA00000843"/>
    </source>
</evidence>
<dbReference type="AlphaFoldDB" id="A0A1Y4R1U3"/>
<comment type="caution">
    <text evidence="16">The sequence shown here is derived from an EMBL/GenBank/DDBJ whole genome shotgun (WGS) entry which is preliminary data.</text>
</comment>
<gene>
    <name evidence="16" type="ORF">B5E88_05795</name>
</gene>
<evidence type="ECO:0000256" key="11">
    <source>
        <dbReference type="ARBA" id="ARBA00023014"/>
    </source>
</evidence>
<feature type="domain" description="HhH-GPD" evidence="15">
    <location>
        <begin position="48"/>
        <end position="199"/>
    </location>
</feature>
<dbReference type="GO" id="GO:0046872">
    <property type="term" value="F:metal ion binding"/>
    <property type="evidence" value="ECO:0007669"/>
    <property type="project" value="UniProtKB-UniRule"/>
</dbReference>
<dbReference type="PANTHER" id="PTHR42944:SF1">
    <property type="entry name" value="ADENINE DNA GLYCOSYLASE"/>
    <property type="match status" value="1"/>
</dbReference>
<sequence>MNNTFEQLSTNEVAQLQKNFLDWYFMHARNLPWRENTDPYRIWISEIMLQQTRVDTVIDYFHRFMQTFPTIKDLANADDEKLLKVWEGLGYYSRARNLKVAANQIMYEYDGKFPQTPTEISKLKGIGPYTTGAISSIAFHLPEPAIDGNVMRVVSRLFLIKEDIAKASSRKVFDQAVRKIIPERYPGEFNQAFMDLGSSICTPTSPKCTECPLSSFCLSKQEGLQEQFPVKSKKAKPKDQYFVAFALENTKGAYLLEKRAAGRLLKDMLHFPIVEIAQEEYKNLLKNFSEEPFDFKQPFVQPTLFDEDTLVAEHQTSFELLPRSQTIQTLFSKSELPFNQAKILWNPAHLGEITHIFTHLKWHILLFEGKLMETTANDDFYTMQQMKELPLPKMQHKLLNKIYKLKKDF</sequence>
<dbReference type="EMBL" id="NFLC01000009">
    <property type="protein sequence ID" value="OUQ10473.1"/>
    <property type="molecule type" value="Genomic_DNA"/>
</dbReference>
<keyword evidence="12" id="KW-0234">DNA repair</keyword>
<dbReference type="InterPro" id="IPR011257">
    <property type="entry name" value="DNA_glycosylase"/>
</dbReference>
<dbReference type="InterPro" id="IPR029119">
    <property type="entry name" value="MutY_C"/>
</dbReference>
<evidence type="ECO:0000313" key="17">
    <source>
        <dbReference type="Proteomes" id="UP000196074"/>
    </source>
</evidence>
<dbReference type="InterPro" id="IPR044298">
    <property type="entry name" value="MIG/MutY"/>
</dbReference>
<dbReference type="NCBIfam" id="TIGR01084">
    <property type="entry name" value="mutY"/>
    <property type="match status" value="1"/>
</dbReference>
<accession>A0A1Y4R1U3</accession>
<dbReference type="GO" id="GO:0032357">
    <property type="term" value="F:oxidized purine DNA binding"/>
    <property type="evidence" value="ECO:0007669"/>
    <property type="project" value="TreeGrafter"/>
</dbReference>
<evidence type="ECO:0000256" key="6">
    <source>
        <dbReference type="ARBA" id="ARBA00022485"/>
    </source>
</evidence>
<dbReference type="Gene3D" id="3.90.79.10">
    <property type="entry name" value="Nucleoside Triphosphate Pyrophosphohydrolase"/>
    <property type="match status" value="1"/>
</dbReference>
<dbReference type="SMART" id="SM00478">
    <property type="entry name" value="ENDO3c"/>
    <property type="match status" value="1"/>
</dbReference>
<dbReference type="GO" id="GO:0000701">
    <property type="term" value="F:purine-specific mismatch base pair DNA N-glycosylase activity"/>
    <property type="evidence" value="ECO:0007669"/>
    <property type="project" value="UniProtKB-EC"/>
</dbReference>
<comment type="catalytic activity">
    <reaction evidence="1 14">
        <text>Hydrolyzes free adenine bases from 7,8-dihydro-8-oxoguanine:adenine mismatched double-stranded DNA, leaving an apurinic site.</text>
        <dbReference type="EC" id="3.2.2.31"/>
    </reaction>
</comment>
<dbReference type="PANTHER" id="PTHR42944">
    <property type="entry name" value="ADENINE DNA GLYCOSYLASE"/>
    <property type="match status" value="1"/>
</dbReference>
<keyword evidence="8 14" id="KW-0227">DNA damage</keyword>
<dbReference type="GO" id="GO:0051539">
    <property type="term" value="F:4 iron, 4 sulfur cluster binding"/>
    <property type="evidence" value="ECO:0007669"/>
    <property type="project" value="UniProtKB-UniRule"/>
</dbReference>
<dbReference type="GO" id="GO:0035485">
    <property type="term" value="F:adenine/guanine mispair binding"/>
    <property type="evidence" value="ECO:0007669"/>
    <property type="project" value="TreeGrafter"/>
</dbReference>
<dbReference type="Proteomes" id="UP000196074">
    <property type="component" value="Unassembled WGS sequence"/>
</dbReference>
<evidence type="ECO:0000256" key="9">
    <source>
        <dbReference type="ARBA" id="ARBA00022801"/>
    </source>
</evidence>
<evidence type="ECO:0000256" key="4">
    <source>
        <dbReference type="ARBA" id="ARBA00012045"/>
    </source>
</evidence>
<organism evidence="16 17">
    <name type="scientific">Enterococcus cecorum</name>
    <dbReference type="NCBI Taxonomy" id="44008"/>
    <lineage>
        <taxon>Bacteria</taxon>
        <taxon>Bacillati</taxon>
        <taxon>Bacillota</taxon>
        <taxon>Bacilli</taxon>
        <taxon>Lactobacillales</taxon>
        <taxon>Enterococcaceae</taxon>
        <taxon>Enterococcus</taxon>
    </lineage>
</organism>
<name>A0A1Y4R1U3_9ENTE</name>
<dbReference type="Pfam" id="PF00730">
    <property type="entry name" value="HhH-GPD"/>
    <property type="match status" value="1"/>
</dbReference>
<dbReference type="EC" id="3.2.2.31" evidence="4 14"/>
<dbReference type="InterPro" id="IPR023170">
    <property type="entry name" value="HhH_base_excis_C"/>
</dbReference>
<dbReference type="InterPro" id="IPR003651">
    <property type="entry name" value="Endonuclease3_FeS-loop_motif"/>
</dbReference>
<dbReference type="SUPFAM" id="SSF55811">
    <property type="entry name" value="Nudix"/>
    <property type="match status" value="1"/>
</dbReference>
<dbReference type="GO" id="GO:0006284">
    <property type="term" value="P:base-excision repair"/>
    <property type="evidence" value="ECO:0007669"/>
    <property type="project" value="UniProtKB-UniRule"/>
</dbReference>
<keyword evidence="11" id="KW-0411">Iron-sulfur</keyword>
<comment type="function">
    <text evidence="2">Adenine glycosylase active on G-A mispairs. MutY also corrects error-prone DNA synthesis past GO lesions which are due to the oxidatively damaged form of guanine: 7,8-dihydro-8-oxoguanine (8-oxo-dGTP).</text>
</comment>
<keyword evidence="7" id="KW-0479">Metal-binding</keyword>
<dbReference type="InterPro" id="IPR015797">
    <property type="entry name" value="NUDIX_hydrolase-like_dom_sf"/>
</dbReference>
<keyword evidence="6" id="KW-0004">4Fe-4S</keyword>
<evidence type="ECO:0000313" key="16">
    <source>
        <dbReference type="EMBL" id="OUQ10473.1"/>
    </source>
</evidence>
<dbReference type="SUPFAM" id="SSF48150">
    <property type="entry name" value="DNA-glycosylase"/>
    <property type="match status" value="1"/>
</dbReference>
<dbReference type="Pfam" id="PF10576">
    <property type="entry name" value="EndIII_4Fe-2S"/>
    <property type="match status" value="1"/>
</dbReference>
<dbReference type="InterPro" id="IPR003265">
    <property type="entry name" value="HhH-GPD_domain"/>
</dbReference>
<evidence type="ECO:0000256" key="12">
    <source>
        <dbReference type="ARBA" id="ARBA00023204"/>
    </source>
</evidence>
<protein>
    <recommendedName>
        <fullName evidence="5 14">Adenine DNA glycosylase</fullName>
        <ecNumber evidence="4 14">3.2.2.31</ecNumber>
    </recommendedName>
</protein>
<evidence type="ECO:0000256" key="8">
    <source>
        <dbReference type="ARBA" id="ARBA00022763"/>
    </source>
</evidence>